<dbReference type="InParanoid" id="A0A1Y2E2W7"/>
<keyword evidence="4" id="KW-1185">Reference proteome</keyword>
<keyword evidence="2" id="KW-0472">Membrane</keyword>
<evidence type="ECO:0000313" key="4">
    <source>
        <dbReference type="Proteomes" id="UP000193689"/>
    </source>
</evidence>
<evidence type="ECO:0000256" key="1">
    <source>
        <dbReference type="SAM" id="MobiDB-lite"/>
    </source>
</evidence>
<keyword evidence="2" id="KW-0812">Transmembrane</keyword>
<reference evidence="3 4" key="1">
    <citation type="submission" date="2016-07" db="EMBL/GenBank/DDBJ databases">
        <title>Pervasive Adenine N6-methylation of Active Genes in Fungi.</title>
        <authorList>
            <consortium name="DOE Joint Genome Institute"/>
            <person name="Mondo S.J."/>
            <person name="Dannebaum R.O."/>
            <person name="Kuo R.C."/>
            <person name="Labutti K."/>
            <person name="Haridas S."/>
            <person name="Kuo A."/>
            <person name="Salamov A."/>
            <person name="Ahrendt S.R."/>
            <person name="Lipzen A."/>
            <person name="Sullivan W."/>
            <person name="Andreopoulos W.B."/>
            <person name="Clum A."/>
            <person name="Lindquist E."/>
            <person name="Daum C."/>
            <person name="Ramamoorthy G.K."/>
            <person name="Gryganskyi A."/>
            <person name="Culley D."/>
            <person name="Magnuson J.K."/>
            <person name="James T.Y."/>
            <person name="O'Malley M.A."/>
            <person name="Stajich J.E."/>
            <person name="Spatafora J.W."/>
            <person name="Visel A."/>
            <person name="Grigoriev I.V."/>
        </authorList>
    </citation>
    <scope>NUCLEOTIDE SEQUENCE [LARGE SCALE GENOMIC DNA]</scope>
    <source>
        <strain evidence="3 4">CBS 129021</strain>
    </source>
</reference>
<name>A0A1Y2E2W7_9PEZI</name>
<keyword evidence="2" id="KW-1133">Transmembrane helix</keyword>
<evidence type="ECO:0000313" key="3">
    <source>
        <dbReference type="EMBL" id="ORY65849.1"/>
    </source>
</evidence>
<gene>
    <name evidence="3" type="ORF">BCR38DRAFT_167513</name>
</gene>
<proteinExistence type="predicted"/>
<feature type="region of interest" description="Disordered" evidence="1">
    <location>
        <begin position="1"/>
        <end position="22"/>
    </location>
</feature>
<comment type="caution">
    <text evidence="3">The sequence shown here is derived from an EMBL/GenBank/DDBJ whole genome shotgun (WGS) entry which is preliminary data.</text>
</comment>
<evidence type="ECO:0000256" key="2">
    <source>
        <dbReference type="SAM" id="Phobius"/>
    </source>
</evidence>
<dbReference type="RefSeq" id="XP_040716813.1">
    <property type="nucleotide sequence ID" value="XM_040853823.1"/>
</dbReference>
<dbReference type="GeneID" id="63770035"/>
<dbReference type="AlphaFoldDB" id="A0A1Y2E2W7"/>
<organism evidence="3 4">
    <name type="scientific">Pseudomassariella vexata</name>
    <dbReference type="NCBI Taxonomy" id="1141098"/>
    <lineage>
        <taxon>Eukaryota</taxon>
        <taxon>Fungi</taxon>
        <taxon>Dikarya</taxon>
        <taxon>Ascomycota</taxon>
        <taxon>Pezizomycotina</taxon>
        <taxon>Sordariomycetes</taxon>
        <taxon>Xylariomycetidae</taxon>
        <taxon>Amphisphaeriales</taxon>
        <taxon>Pseudomassariaceae</taxon>
        <taxon>Pseudomassariella</taxon>
    </lineage>
</organism>
<dbReference type="EMBL" id="MCFJ01000005">
    <property type="protein sequence ID" value="ORY65849.1"/>
    <property type="molecule type" value="Genomic_DNA"/>
</dbReference>
<sequence length="187" mass="21006">MGSDHQEKRWTRTDQRANDEETAELHRGAGSLDLDSISVQLSSFHANVHYVVTNVYSVSMPDIVSLFFFCFCSTFLLSLSCFIAQRPFRAKLLAERDFFSLLSLCELAHEIGQLLGALSITGEPPILQVPPARHFPVISHQPTRRTVYILLCVCSSPEFRISTQNAREETSTAGPTNLIQLISHYFS</sequence>
<protein>
    <submittedName>
        <fullName evidence="3">Uncharacterized protein</fullName>
    </submittedName>
</protein>
<accession>A0A1Y2E2W7</accession>
<feature type="transmembrane region" description="Helical" evidence="2">
    <location>
        <begin position="63"/>
        <end position="84"/>
    </location>
</feature>
<dbReference type="Proteomes" id="UP000193689">
    <property type="component" value="Unassembled WGS sequence"/>
</dbReference>